<dbReference type="GO" id="GO:0007165">
    <property type="term" value="P:signal transduction"/>
    <property type="evidence" value="ECO:0007669"/>
    <property type="project" value="EnsemblFungi"/>
</dbReference>
<evidence type="ECO:0000256" key="2">
    <source>
        <dbReference type="SAM" id="MobiDB-lite"/>
    </source>
</evidence>
<evidence type="ECO:0008006" key="8">
    <source>
        <dbReference type="Google" id="ProtNLM"/>
    </source>
</evidence>
<keyword evidence="7" id="KW-1185">Reference proteome</keyword>
<dbReference type="STRING" id="1071382.H2ANP9"/>
<dbReference type="PANTHER" id="PTHR46572:SF1">
    <property type="entry name" value="RHO1 GUANINE NUCLEOTIDE EXCHANGE FACTOR TUS1"/>
    <property type="match status" value="1"/>
</dbReference>
<dbReference type="SMART" id="SM00325">
    <property type="entry name" value="RhoGEF"/>
    <property type="match status" value="1"/>
</dbReference>
<dbReference type="Gene3D" id="1.20.900.10">
    <property type="entry name" value="Dbl homology (DH) domain"/>
    <property type="match status" value="1"/>
</dbReference>
<dbReference type="InterPro" id="IPR000219">
    <property type="entry name" value="DH_dom"/>
</dbReference>
<dbReference type="GO" id="GO:0031505">
    <property type="term" value="P:fungal-type cell wall organization"/>
    <property type="evidence" value="ECO:0007669"/>
    <property type="project" value="EnsemblFungi"/>
</dbReference>
<dbReference type="Proteomes" id="UP000005220">
    <property type="component" value="Chromosome 1"/>
</dbReference>
<evidence type="ECO:0000259" key="3">
    <source>
        <dbReference type="PROSITE" id="PS50003"/>
    </source>
</evidence>
<dbReference type="SUPFAM" id="SSF48065">
    <property type="entry name" value="DBL homology domain (DH-domain)"/>
    <property type="match status" value="1"/>
</dbReference>
<evidence type="ECO:0000259" key="5">
    <source>
        <dbReference type="PROSITE" id="PS50219"/>
    </source>
</evidence>
<evidence type="ECO:0000313" key="6">
    <source>
        <dbReference type="EMBL" id="CCF55999.1"/>
    </source>
</evidence>
<dbReference type="SMART" id="SM00233">
    <property type="entry name" value="PH"/>
    <property type="match status" value="1"/>
</dbReference>
<gene>
    <name evidence="6" type="primary">KAFR0A05640</name>
    <name evidence="6" type="ORF">KAFR_0A05640</name>
</gene>
<feature type="domain" description="CNH" evidence="5">
    <location>
        <begin position="935"/>
        <end position="1278"/>
    </location>
</feature>
<dbReference type="HOGENOM" id="CLU_002884_0_0_1"/>
<dbReference type="KEGG" id="kaf:KAFR_0A05640"/>
<dbReference type="GO" id="GO:0005935">
    <property type="term" value="C:cellular bud neck"/>
    <property type="evidence" value="ECO:0007669"/>
    <property type="project" value="EnsemblFungi"/>
</dbReference>
<reference evidence="6 7" key="1">
    <citation type="journal article" date="2011" name="Proc. Natl. Acad. Sci. U.S.A.">
        <title>Evolutionary erosion of yeast sex chromosomes by mating-type switching accidents.</title>
        <authorList>
            <person name="Gordon J.L."/>
            <person name="Armisen D."/>
            <person name="Proux-Wera E."/>
            <person name="Oheigeartaigh S.S."/>
            <person name="Byrne K.P."/>
            <person name="Wolfe K.H."/>
        </authorList>
    </citation>
    <scope>NUCLEOTIDE SEQUENCE [LARGE SCALE GENOMIC DNA]</scope>
    <source>
        <strain evidence="7">ATCC 22294 / BCRC 22015 / CBS 2517 / CECT 1963 / NBRC 1671 / NRRL Y-8276</strain>
    </source>
</reference>
<dbReference type="PROSITE" id="PS50010">
    <property type="entry name" value="DH_2"/>
    <property type="match status" value="1"/>
</dbReference>
<dbReference type="eggNOG" id="KOG4305">
    <property type="taxonomic scope" value="Eukaryota"/>
</dbReference>
<evidence type="ECO:0000256" key="1">
    <source>
        <dbReference type="ARBA" id="ARBA00022658"/>
    </source>
</evidence>
<evidence type="ECO:0000259" key="4">
    <source>
        <dbReference type="PROSITE" id="PS50010"/>
    </source>
</evidence>
<organism evidence="6 7">
    <name type="scientific">Kazachstania africana (strain ATCC 22294 / BCRC 22015 / CBS 2517 / CECT 1963 / NBRC 1671 / NRRL Y-8276)</name>
    <name type="common">Yeast</name>
    <name type="synonym">Kluyveromyces africanus</name>
    <dbReference type="NCBI Taxonomy" id="1071382"/>
    <lineage>
        <taxon>Eukaryota</taxon>
        <taxon>Fungi</taxon>
        <taxon>Dikarya</taxon>
        <taxon>Ascomycota</taxon>
        <taxon>Saccharomycotina</taxon>
        <taxon>Saccharomycetes</taxon>
        <taxon>Saccharomycetales</taxon>
        <taxon>Saccharomycetaceae</taxon>
        <taxon>Kazachstania</taxon>
    </lineage>
</organism>
<dbReference type="PROSITE" id="PS50003">
    <property type="entry name" value="PH_DOMAIN"/>
    <property type="match status" value="1"/>
</dbReference>
<dbReference type="InterPro" id="IPR011993">
    <property type="entry name" value="PH-like_dom_sf"/>
</dbReference>
<dbReference type="GeneID" id="13886033"/>
<dbReference type="OrthoDB" id="660555at2759"/>
<sequence>MFTSFVSDNKHLDGDIDRSSNTHDGMELPKLPPLNTRRSFVDELIQNTGGQKEQEESDQYAGTIITSHNFSESPVSNHPRSAQSPSIHRSSKTVHKLRRPPPPSSPGDSSPSVYRNRGSPQHSPFVGEDSVRHMSTPITSIESHKRSLARVYKSPFVGDDASDIVIQEQERLDSGYQRTGLIAIPFSDADSMKEISTPLDELDFYSRPPPPLTNSRNTSWMGKVSDDIESYYSDSNYTFNNSTARHSSFNSLYGAKPLELIPSITEPTHRFIIELLDENKLYQCYNISKLSDIYEWILKIYFEWFNEFIFGKIEFYQVIQRLLEFQLPQNFDQDTIDSNVDKIIASLVIQHAIRFERSDCQDTTAEHNDAQDILGSDNEITIIIAGLEVQGIFTELLPCYSFLDAAYDENESLSCYSYGCTNRLSRRNRGQIKISEVINTSVGLWTDYWHLTEEDLSEINPREIQRQSFIFDLIILEERSLNMANAAVEIYGKKFDAALLPEDPEFSNLAFKIFEPLIQLHKEYLLDPIFWKIKTKGKFIDGIGKIYLKWCNAAQNIYLEYAKSMATVHEIITWEKKHKTSFSKWLNEIDNSPEITRSKMYHDVIFFGGFFKSLQNMPITLASILKNTDPSIEDSELLKTAIANVEKLSASVDKIHGEAIDHRNLIRLSRQIVFDKTDSDNTVAYNNVSNKEMGEKNEKQNRLDLGLSDIDRRLIQAGLVMKKRELILDPTPVFIALLDNYFLIMEPITKNDNVSYKLMERPIPIDYLNLEKKNTIKDSTDITMNPFSKEGPLGHIVSSPITSVPSHLLGVASAAKAWQNDQKQYSTGISNSNPNEGELSFKIRNTATNESFTFLASNANEKDRWVDNIMTSLRNNGKRSFQNGLSFNILSTQFAYPDKAAPSNLPVAPDGSELDKALRSYERKNHHNKVVHPMRSTLLGAVYFNFQDSKFMLVATNYGLLLRLETDVDAKFVRVVKCNSIRRMEVNQKLGILFVLDNKNLIYFNLQNIIGAYYDPTNNLIDDLLVGIVIRDKVEYFKFAEDFDNSRHLFYERKGKVHILTPELDQITRALKYFKEYKEYKLPTSTSGLRITGVVNIVILKKCFIVCSSRGAILYNCTFNDDGIVLPSFLNDRKTFEQLSSTHLSTNPFKTTIESSSKKDSSRQKMAEYVKKDIILNKTKPIACFQMPHTQFFLIVYDEAVIKIDQFGQMPNWTEDVLVLDFHCSGATLYMGNLILTGDSLIQIYSLKNPDASMSKLIPTQIIKGKKVQLLSFEEKDAAIITLSHPNIADRQILLECRTGEI</sequence>
<dbReference type="InterPro" id="IPR001180">
    <property type="entry name" value="CNH_dom"/>
</dbReference>
<feature type="region of interest" description="Disordered" evidence="2">
    <location>
        <begin position="1"/>
        <end position="132"/>
    </location>
</feature>
<dbReference type="SUPFAM" id="SSF50729">
    <property type="entry name" value="PH domain-like"/>
    <property type="match status" value="1"/>
</dbReference>
<dbReference type="FunCoup" id="H2ANP9">
    <property type="interactions" value="183"/>
</dbReference>
<feature type="domain" description="PH" evidence="3">
    <location>
        <begin position="713"/>
        <end position="874"/>
    </location>
</feature>
<dbReference type="Pfam" id="PF00621">
    <property type="entry name" value="RhoGEF"/>
    <property type="match status" value="1"/>
</dbReference>
<dbReference type="PANTHER" id="PTHR46572">
    <property type="entry name" value="RHO1 GDP-GTP EXCHANGE PROTEIN 1-RELATED"/>
    <property type="match status" value="1"/>
</dbReference>
<feature type="compositionally biased region" description="Basic residues" evidence="2">
    <location>
        <begin position="89"/>
        <end position="99"/>
    </location>
</feature>
<dbReference type="InterPro" id="IPR052233">
    <property type="entry name" value="Rho-type_GEFs"/>
</dbReference>
<dbReference type="InterPro" id="IPR035899">
    <property type="entry name" value="DBL_dom_sf"/>
</dbReference>
<dbReference type="PROSITE" id="PS50219">
    <property type="entry name" value="CNH"/>
    <property type="match status" value="1"/>
</dbReference>
<dbReference type="Gene3D" id="2.30.29.30">
    <property type="entry name" value="Pleckstrin-homology domain (PH domain)/Phosphotyrosine-binding domain (PTB)"/>
    <property type="match status" value="1"/>
</dbReference>
<keyword evidence="1" id="KW-0344">Guanine-nucleotide releasing factor</keyword>
<dbReference type="GO" id="GO:0005085">
    <property type="term" value="F:guanyl-nucleotide exchange factor activity"/>
    <property type="evidence" value="ECO:0007669"/>
    <property type="project" value="UniProtKB-KW"/>
</dbReference>
<dbReference type="Pfam" id="PF00780">
    <property type="entry name" value="CNH"/>
    <property type="match status" value="1"/>
</dbReference>
<dbReference type="GO" id="GO:0000131">
    <property type="term" value="C:incipient cellular bud site"/>
    <property type="evidence" value="ECO:0007669"/>
    <property type="project" value="EnsemblFungi"/>
</dbReference>
<feature type="domain" description="DH" evidence="4">
    <location>
        <begin position="465"/>
        <end position="655"/>
    </location>
</feature>
<dbReference type="InParanoid" id="H2ANP9"/>
<dbReference type="InterPro" id="IPR001849">
    <property type="entry name" value="PH_domain"/>
</dbReference>
<feature type="compositionally biased region" description="Polar residues" evidence="2">
    <location>
        <begin position="64"/>
        <end position="88"/>
    </location>
</feature>
<protein>
    <recommendedName>
        <fullName evidence="8">CNH domain-containing protein</fullName>
    </recommendedName>
</protein>
<name>H2ANP9_KAZAF</name>
<feature type="compositionally biased region" description="Basic and acidic residues" evidence="2">
    <location>
        <begin position="8"/>
        <end position="27"/>
    </location>
</feature>
<evidence type="ECO:0000313" key="7">
    <source>
        <dbReference type="Proteomes" id="UP000005220"/>
    </source>
</evidence>
<accession>H2ANP9</accession>
<dbReference type="SMART" id="SM00036">
    <property type="entry name" value="CNH"/>
    <property type="match status" value="1"/>
</dbReference>
<dbReference type="EMBL" id="HE650821">
    <property type="protein sequence ID" value="CCF55999.1"/>
    <property type="molecule type" value="Genomic_DNA"/>
</dbReference>
<dbReference type="RefSeq" id="XP_003955134.1">
    <property type="nucleotide sequence ID" value="XM_003955085.1"/>
</dbReference>
<proteinExistence type="predicted"/>
<dbReference type="GO" id="GO:1903501">
    <property type="term" value="P:positive regulation of mitotic actomyosin contractile ring assembly"/>
    <property type="evidence" value="ECO:0007669"/>
    <property type="project" value="EnsemblFungi"/>
</dbReference>